<dbReference type="CDD" id="cd18186">
    <property type="entry name" value="BTB_POZ_ZBTB_KLHL-like"/>
    <property type="match status" value="1"/>
</dbReference>
<comment type="caution">
    <text evidence="2">The sequence shown here is derived from an EMBL/GenBank/DDBJ whole genome shotgun (WGS) entry which is preliminary data.</text>
</comment>
<reference evidence="2" key="1">
    <citation type="submission" date="2023-06" db="EMBL/GenBank/DDBJ databases">
        <title>Genome-scale phylogeny and comparative genomics of the fungal order Sordariales.</title>
        <authorList>
            <consortium name="Lawrence Berkeley National Laboratory"/>
            <person name="Hensen N."/>
            <person name="Bonometti L."/>
            <person name="Westerberg I."/>
            <person name="Brannstrom I.O."/>
            <person name="Guillou S."/>
            <person name="Cros-Aarteil S."/>
            <person name="Calhoun S."/>
            <person name="Haridas S."/>
            <person name="Kuo A."/>
            <person name="Mondo S."/>
            <person name="Pangilinan J."/>
            <person name="Riley R."/>
            <person name="Labutti K."/>
            <person name="Andreopoulos B."/>
            <person name="Lipzen A."/>
            <person name="Chen C."/>
            <person name="Yanf M."/>
            <person name="Daum C."/>
            <person name="Ng V."/>
            <person name="Clum A."/>
            <person name="Steindorff A."/>
            <person name="Ohm R."/>
            <person name="Martin F."/>
            <person name="Silar P."/>
            <person name="Natvig D."/>
            <person name="Lalanne C."/>
            <person name="Gautier V."/>
            <person name="Ament-Velasquez S.L."/>
            <person name="Kruys A."/>
            <person name="Hutchinson M.I."/>
            <person name="Powell A.J."/>
            <person name="Barry K."/>
            <person name="Miller A.N."/>
            <person name="Grigoriev I.V."/>
            <person name="Debuchy R."/>
            <person name="Gladieux P."/>
            <person name="Thoren M.H."/>
            <person name="Johannesson H."/>
        </authorList>
    </citation>
    <scope>NUCLEOTIDE SEQUENCE</scope>
    <source>
        <strain evidence="2">SMH2532-1</strain>
    </source>
</reference>
<keyword evidence="3" id="KW-1185">Reference proteome</keyword>
<dbReference type="EMBL" id="JAULSV010000004">
    <property type="protein sequence ID" value="KAK0646773.1"/>
    <property type="molecule type" value="Genomic_DNA"/>
</dbReference>
<dbReference type="PANTHER" id="PTHR47843:SF2">
    <property type="entry name" value="BTB DOMAIN-CONTAINING PROTEIN"/>
    <property type="match status" value="1"/>
</dbReference>
<dbReference type="AlphaFoldDB" id="A0AA39Y6D1"/>
<dbReference type="PANTHER" id="PTHR47843">
    <property type="entry name" value="BTB DOMAIN-CONTAINING PROTEIN-RELATED"/>
    <property type="match status" value="1"/>
</dbReference>
<dbReference type="InterPro" id="IPR000210">
    <property type="entry name" value="BTB/POZ_dom"/>
</dbReference>
<dbReference type="InterPro" id="IPR011333">
    <property type="entry name" value="SKP1/BTB/POZ_sf"/>
</dbReference>
<sequence>MAPLAFNQILASKLYKFSAGPNKTEFTMHSALVSAQSPALDCLVNGDFKEALESHTVLDHVDEETFTLFSQYAYTGNYNILGGTRMQIHLLAQPPVGFQAPVGFQPPMSLTSSASSPSTALDTLKPGTFSTAGEEIIMKRHTPETLWKEFNAAGLMPSGPPPSRPGVILRNGDNILICHAKVFVFADYFGIEALTALAFRKLKTELLFISTGDNMQVQLADNAAELIEFCFTELVPETLKNHVVLYAASKSADLWWKSEKFRDLVRNCHEFSAALIRVMIEGLQAQASA</sequence>
<feature type="domain" description="BTB" evidence="1">
    <location>
        <begin position="6"/>
        <end position="82"/>
    </location>
</feature>
<dbReference type="PROSITE" id="PS50097">
    <property type="entry name" value="BTB"/>
    <property type="match status" value="1"/>
</dbReference>
<evidence type="ECO:0000313" key="3">
    <source>
        <dbReference type="Proteomes" id="UP001174936"/>
    </source>
</evidence>
<evidence type="ECO:0000259" key="1">
    <source>
        <dbReference type="PROSITE" id="PS50097"/>
    </source>
</evidence>
<gene>
    <name evidence="2" type="ORF">B0T16DRAFT_458657</name>
</gene>
<dbReference type="Pfam" id="PF00651">
    <property type="entry name" value="BTB"/>
    <property type="match status" value="1"/>
</dbReference>
<dbReference type="Gene3D" id="3.30.710.10">
    <property type="entry name" value="Potassium Channel Kv1.1, Chain A"/>
    <property type="match status" value="1"/>
</dbReference>
<name>A0AA39Y6D1_9PEZI</name>
<evidence type="ECO:0000313" key="2">
    <source>
        <dbReference type="EMBL" id="KAK0646773.1"/>
    </source>
</evidence>
<accession>A0AA39Y6D1</accession>
<proteinExistence type="predicted"/>
<dbReference type="SUPFAM" id="SSF54695">
    <property type="entry name" value="POZ domain"/>
    <property type="match status" value="1"/>
</dbReference>
<organism evidence="2 3">
    <name type="scientific">Cercophora newfieldiana</name>
    <dbReference type="NCBI Taxonomy" id="92897"/>
    <lineage>
        <taxon>Eukaryota</taxon>
        <taxon>Fungi</taxon>
        <taxon>Dikarya</taxon>
        <taxon>Ascomycota</taxon>
        <taxon>Pezizomycotina</taxon>
        <taxon>Sordariomycetes</taxon>
        <taxon>Sordariomycetidae</taxon>
        <taxon>Sordariales</taxon>
        <taxon>Lasiosphaeriaceae</taxon>
        <taxon>Cercophora</taxon>
    </lineage>
</organism>
<protein>
    <recommendedName>
        <fullName evidence="1">BTB domain-containing protein</fullName>
    </recommendedName>
</protein>
<dbReference type="Proteomes" id="UP001174936">
    <property type="component" value="Unassembled WGS sequence"/>
</dbReference>